<reference evidence="7 8" key="1">
    <citation type="submission" date="2012-05" db="EMBL/GenBank/DDBJ databases">
        <title>Recombination and specialization in a pathogen metapopulation.</title>
        <authorList>
            <person name="Gardiner A."/>
            <person name="Kemen E."/>
            <person name="Schultz-Larsen T."/>
            <person name="MacLean D."/>
            <person name="Van Oosterhout C."/>
            <person name="Jones J.D.G."/>
        </authorList>
    </citation>
    <scope>NUCLEOTIDE SEQUENCE [LARGE SCALE GENOMIC DNA]</scope>
    <source>
        <strain evidence="7 8">Ac Nc2</strain>
    </source>
</reference>
<dbReference type="GO" id="GO:0012505">
    <property type="term" value="C:endomembrane system"/>
    <property type="evidence" value="ECO:0007669"/>
    <property type="project" value="TreeGrafter"/>
</dbReference>
<comment type="subcellular location">
    <subcellularLocation>
        <location evidence="1">Membrane</location>
        <topology evidence="1">Multi-pass membrane protein</topology>
    </subcellularLocation>
</comment>
<dbReference type="Proteomes" id="UP000053237">
    <property type="component" value="Unassembled WGS sequence"/>
</dbReference>
<evidence type="ECO:0000256" key="5">
    <source>
        <dbReference type="ARBA" id="ARBA00023136"/>
    </source>
</evidence>
<dbReference type="AlphaFoldDB" id="A0A024GCZ6"/>
<keyword evidence="4 6" id="KW-1133">Transmembrane helix</keyword>
<gene>
    <name evidence="7" type="ORF">BN9_053660</name>
</gene>
<dbReference type="InParanoid" id="A0A024GCZ6"/>
<feature type="transmembrane region" description="Helical" evidence="6">
    <location>
        <begin position="419"/>
        <end position="436"/>
    </location>
</feature>
<protein>
    <submittedName>
        <fullName evidence="7">Uncharacterized protein</fullName>
    </submittedName>
</protein>
<organism evidence="7 8">
    <name type="scientific">Albugo candida</name>
    <dbReference type="NCBI Taxonomy" id="65357"/>
    <lineage>
        <taxon>Eukaryota</taxon>
        <taxon>Sar</taxon>
        <taxon>Stramenopiles</taxon>
        <taxon>Oomycota</taxon>
        <taxon>Peronosporomycetes</taxon>
        <taxon>Albuginales</taxon>
        <taxon>Albuginaceae</taxon>
        <taxon>Albugo</taxon>
    </lineage>
</organism>
<dbReference type="EMBL" id="CAIX01000073">
    <property type="protein sequence ID" value="CCI44557.1"/>
    <property type="molecule type" value="Genomic_DNA"/>
</dbReference>
<dbReference type="FunCoup" id="A0A024GCZ6">
    <property type="interactions" value="84"/>
</dbReference>
<evidence type="ECO:0000256" key="1">
    <source>
        <dbReference type="ARBA" id="ARBA00004141"/>
    </source>
</evidence>
<feature type="transmembrane region" description="Helical" evidence="6">
    <location>
        <begin position="357"/>
        <end position="377"/>
    </location>
</feature>
<keyword evidence="3 6" id="KW-0812">Transmembrane</keyword>
<accession>A0A024GCZ6</accession>
<evidence type="ECO:0000313" key="7">
    <source>
        <dbReference type="EMBL" id="CCI44557.1"/>
    </source>
</evidence>
<evidence type="ECO:0000256" key="4">
    <source>
        <dbReference type="ARBA" id="ARBA00022989"/>
    </source>
</evidence>
<dbReference type="InterPro" id="IPR008429">
    <property type="entry name" value="CLPTM1"/>
</dbReference>
<evidence type="ECO:0000256" key="3">
    <source>
        <dbReference type="ARBA" id="ARBA00022692"/>
    </source>
</evidence>
<name>A0A024GCZ6_9STRA</name>
<comment type="similarity">
    <text evidence="2">Belongs to the CLPTM1 family.</text>
</comment>
<dbReference type="OrthoDB" id="378564at2759"/>
<dbReference type="Pfam" id="PF05602">
    <property type="entry name" value="CLPTM1"/>
    <property type="match status" value="1"/>
</dbReference>
<keyword evidence="5 6" id="KW-0472">Membrane</keyword>
<evidence type="ECO:0000256" key="2">
    <source>
        <dbReference type="ARBA" id="ARBA00009310"/>
    </source>
</evidence>
<feature type="transmembrane region" description="Helical" evidence="6">
    <location>
        <begin position="470"/>
        <end position="493"/>
    </location>
</feature>
<keyword evidence="8" id="KW-1185">Reference proteome</keyword>
<evidence type="ECO:0000313" key="8">
    <source>
        <dbReference type="Proteomes" id="UP000053237"/>
    </source>
</evidence>
<dbReference type="GO" id="GO:0016020">
    <property type="term" value="C:membrane"/>
    <property type="evidence" value="ECO:0007669"/>
    <property type="project" value="UniProtKB-SubCell"/>
</dbReference>
<dbReference type="PANTHER" id="PTHR21347:SF0">
    <property type="entry name" value="LIPID SCRAMBLASE CLPTM1L"/>
    <property type="match status" value="1"/>
</dbReference>
<evidence type="ECO:0000256" key="6">
    <source>
        <dbReference type="SAM" id="Phobius"/>
    </source>
</evidence>
<comment type="caution">
    <text evidence="7">The sequence shown here is derived from an EMBL/GenBank/DDBJ whole genome shotgun (WGS) entry which is preliminary data.</text>
</comment>
<proteinExistence type="inferred from homology"/>
<feature type="transmembrane region" description="Helical" evidence="6">
    <location>
        <begin position="499"/>
        <end position="520"/>
    </location>
</feature>
<sequence>MMQSVHMLAMLCIRSEDCVRPEKISQYQTLLLANRKSPTTNMAAVVIQNANERAADVPNSFWGRIFPFLRMFLLWYGFSAVMKALIPQPQQNSDTIASTPLKTDSAKTILTNSFRPNDPMELHLFITAESESLPQTFENAIIKWSQSNITYSPKLHNHTDGNGFITKTFYIDGHDLSAENDLYYVHILLSRKGIPIESMDPMDTLHQSIPLTVYRPPPVSTIKRNLVSKIQADFQPQSSTLIPMWKPELIINYVYDDTVYSNDIPPFIQKHLITDFSRGLYAPILYPNEFWLLEDRLLPMNRSGRMPLEINFYPIPLWKFALYHQMTENLALQESSGSTSRKDSDKMKRLFLETNPYLLTATMLVSVLHSVFDFLAFKNDVSFWRNQKSLEGISLRTTILNTIFQLVIFLYLFDNDTSWMILFSSLIGFLIDLWKIKKALRFQQDKNTKKWSIVMENSYRESATAQYDRFAITHLTFVLYPLLVGNAAYNLLFREHKSWYSWILSSLTSFVYAFGFVMMTPQLYINYKLKSVAHLPWRAMVYKSLNTFVDDLFAFVIKMPWMHRLSCFRDDLIFFVYLYQRWAYPVDSHRTNEFGQGPQQEAIKAE</sequence>
<feature type="transmembrane region" description="Helical" evidence="6">
    <location>
        <begin position="393"/>
        <end position="413"/>
    </location>
</feature>
<dbReference type="STRING" id="65357.A0A024GCZ6"/>
<dbReference type="PANTHER" id="PTHR21347">
    <property type="entry name" value="CLEFT LIP AND PALATE ASSOCIATED TRANSMEMBRANE PROTEIN-RELATED"/>
    <property type="match status" value="1"/>
</dbReference>